<name>A0A0G0XSI0_9BACT</name>
<dbReference type="Gene3D" id="3.40.1350.10">
    <property type="match status" value="1"/>
</dbReference>
<sequence>MVKVQKADGSVEDYSEYKVRSSLERAGADEQTIRDITGHINTKLFEGISSQDIYMLIYNELKRKNHMLVSRYNLKRAIMELGPTGYPFEKFIAGVLNTQGYSTEVSQMVPGECVYHEIDVIAKKDGKRMMIECKFHNRPGTKSKIQTILYTYARFMDVSMHNEFHEAWLVTNTKVTQEVIEYAKCKGLTVIAWDYPHHMSLRKLVEDSNLHPITALDHLSTERKRQLLEEGVVFVKDMKE</sequence>
<dbReference type="InterPro" id="IPR011335">
    <property type="entry name" value="Restrct_endonuc-II-like"/>
</dbReference>
<dbReference type="GO" id="GO:0004519">
    <property type="term" value="F:endonuclease activity"/>
    <property type="evidence" value="ECO:0007669"/>
    <property type="project" value="InterPro"/>
</dbReference>
<dbReference type="InterPro" id="IPR011856">
    <property type="entry name" value="tRNA_endonuc-like_dom_sf"/>
</dbReference>
<keyword evidence="1 3" id="KW-0547">Nucleotide-binding</keyword>
<reference evidence="5 6" key="1">
    <citation type="journal article" date="2015" name="Nature">
        <title>rRNA introns, odd ribosomes, and small enigmatic genomes across a large radiation of phyla.</title>
        <authorList>
            <person name="Brown C.T."/>
            <person name="Hug L.A."/>
            <person name="Thomas B.C."/>
            <person name="Sharon I."/>
            <person name="Castelle C.J."/>
            <person name="Singh A."/>
            <person name="Wilkins M.J."/>
            <person name="Williams K.H."/>
            <person name="Banfield J.F."/>
        </authorList>
    </citation>
    <scope>NUCLEOTIDE SEQUENCE [LARGE SCALE GENOMIC DNA]</scope>
</reference>
<dbReference type="SUPFAM" id="SSF52980">
    <property type="entry name" value="Restriction endonuclease-like"/>
    <property type="match status" value="1"/>
</dbReference>
<evidence type="ECO:0000256" key="1">
    <source>
        <dbReference type="ARBA" id="ARBA00022741"/>
    </source>
</evidence>
<evidence type="ECO:0000313" key="6">
    <source>
        <dbReference type="Proteomes" id="UP000034961"/>
    </source>
</evidence>
<dbReference type="InterPro" id="IPR007560">
    <property type="entry name" value="Restrct_endonuc_IV_Mrr"/>
</dbReference>
<dbReference type="AlphaFoldDB" id="A0A0G0XSI0"/>
<evidence type="ECO:0000256" key="2">
    <source>
        <dbReference type="ARBA" id="ARBA00022840"/>
    </source>
</evidence>
<dbReference type="GO" id="GO:0003677">
    <property type="term" value="F:DNA binding"/>
    <property type="evidence" value="ECO:0007669"/>
    <property type="project" value="InterPro"/>
</dbReference>
<dbReference type="Pfam" id="PF04471">
    <property type="entry name" value="Mrr_cat"/>
    <property type="match status" value="1"/>
</dbReference>
<dbReference type="GO" id="GO:0009307">
    <property type="term" value="P:DNA restriction-modification system"/>
    <property type="evidence" value="ECO:0007669"/>
    <property type="project" value="InterPro"/>
</dbReference>
<dbReference type="InterPro" id="IPR005144">
    <property type="entry name" value="ATP-cone_dom"/>
</dbReference>
<dbReference type="PATRIC" id="fig|1618474.3.peg.1146"/>
<protein>
    <submittedName>
        <fullName evidence="5">ATP-cone domain-containing protein</fullName>
    </submittedName>
</protein>
<gene>
    <name evidence="5" type="ORF">UU41_C0054G0008</name>
</gene>
<dbReference type="GO" id="GO:0005524">
    <property type="term" value="F:ATP binding"/>
    <property type="evidence" value="ECO:0007669"/>
    <property type="project" value="UniProtKB-UniRule"/>
</dbReference>
<dbReference type="PROSITE" id="PS51161">
    <property type="entry name" value="ATP_CONE"/>
    <property type="match status" value="1"/>
</dbReference>
<dbReference type="Proteomes" id="UP000034961">
    <property type="component" value="Unassembled WGS sequence"/>
</dbReference>
<accession>A0A0G0XSI0</accession>
<proteinExistence type="predicted"/>
<evidence type="ECO:0000256" key="3">
    <source>
        <dbReference type="PROSITE-ProRule" id="PRU00492"/>
    </source>
</evidence>
<dbReference type="EMBL" id="LCAN01000054">
    <property type="protein sequence ID" value="KKR90872.1"/>
    <property type="molecule type" value="Genomic_DNA"/>
</dbReference>
<organism evidence="5 6">
    <name type="scientific">Candidatus Roizmanbacteria bacterium GW2011_GWA1_41_13</name>
    <dbReference type="NCBI Taxonomy" id="1618474"/>
    <lineage>
        <taxon>Bacteria</taxon>
        <taxon>Candidatus Roizmaniibacteriota</taxon>
    </lineage>
</organism>
<comment type="caution">
    <text evidence="5">The sequence shown here is derived from an EMBL/GenBank/DDBJ whole genome shotgun (WGS) entry which is preliminary data.</text>
</comment>
<dbReference type="Pfam" id="PF03477">
    <property type="entry name" value="ATP-cone"/>
    <property type="match status" value="1"/>
</dbReference>
<evidence type="ECO:0000259" key="4">
    <source>
        <dbReference type="PROSITE" id="PS51161"/>
    </source>
</evidence>
<keyword evidence="2 3" id="KW-0067">ATP-binding</keyword>
<evidence type="ECO:0000313" key="5">
    <source>
        <dbReference type="EMBL" id="KKR90872.1"/>
    </source>
</evidence>
<feature type="domain" description="ATP-cone" evidence="4">
    <location>
        <begin position="2"/>
        <end position="83"/>
    </location>
</feature>